<feature type="region of interest" description="Disordered" evidence="1">
    <location>
        <begin position="35"/>
        <end position="54"/>
    </location>
</feature>
<proteinExistence type="predicted"/>
<name>A0A6M2E651_9ROSI</name>
<evidence type="ECO:0000313" key="2">
    <source>
        <dbReference type="EMBL" id="NUU80500.1"/>
    </source>
</evidence>
<reference evidence="2" key="1">
    <citation type="submission" date="2020-03" db="EMBL/GenBank/DDBJ databases">
        <authorList>
            <person name="Zhang R."/>
        </authorList>
    </citation>
    <scope>NUCLEOTIDE SEQUENCE</scope>
</reference>
<dbReference type="EMBL" id="GILB01000167">
    <property type="protein sequence ID" value="NUU80500.1"/>
    <property type="molecule type" value="Transcribed_RNA"/>
</dbReference>
<organism evidence="2">
    <name type="scientific">Populus davidiana</name>
    <dbReference type="NCBI Taxonomy" id="266767"/>
    <lineage>
        <taxon>Eukaryota</taxon>
        <taxon>Viridiplantae</taxon>
        <taxon>Streptophyta</taxon>
        <taxon>Embryophyta</taxon>
        <taxon>Tracheophyta</taxon>
        <taxon>Spermatophyta</taxon>
        <taxon>Magnoliopsida</taxon>
        <taxon>eudicotyledons</taxon>
        <taxon>Gunneridae</taxon>
        <taxon>Pentapetalae</taxon>
        <taxon>rosids</taxon>
        <taxon>fabids</taxon>
        <taxon>Malpighiales</taxon>
        <taxon>Salicaceae</taxon>
        <taxon>Saliceae</taxon>
        <taxon>Populus</taxon>
    </lineage>
</organism>
<sequence length="112" mass="12534">MVVMKSVLHQMRSPCENFLFYWRLIGRLLDHVESLPTHKGSDSSESPNGGGENILIESSTVLNSEKEFSKFDQRESHHLLGGPTDRSSWASMSQNLSSSPLLLLIGADPIHW</sequence>
<feature type="region of interest" description="Disordered" evidence="1">
    <location>
        <begin position="71"/>
        <end position="92"/>
    </location>
</feature>
<protein>
    <submittedName>
        <fullName evidence="2">Uncharacterized protein</fullName>
    </submittedName>
</protein>
<accession>A0A6M2E651</accession>
<dbReference type="AlphaFoldDB" id="A0A6M2E651"/>
<evidence type="ECO:0000256" key="1">
    <source>
        <dbReference type="SAM" id="MobiDB-lite"/>
    </source>
</evidence>